<proteinExistence type="predicted"/>
<comment type="caution">
    <text evidence="1">The sequence shown here is derived from an EMBL/GenBank/DDBJ whole genome shotgun (WGS) entry which is preliminary data.</text>
</comment>
<evidence type="ECO:0000313" key="2">
    <source>
        <dbReference type="Proteomes" id="UP000634136"/>
    </source>
</evidence>
<accession>A0A834WKP8</accession>
<evidence type="ECO:0000313" key="1">
    <source>
        <dbReference type="EMBL" id="KAF7826865.1"/>
    </source>
</evidence>
<dbReference type="EMBL" id="JAAIUW010000006">
    <property type="protein sequence ID" value="KAF7826865.1"/>
    <property type="molecule type" value="Genomic_DNA"/>
</dbReference>
<name>A0A834WKP8_9FABA</name>
<dbReference type="AlphaFoldDB" id="A0A834WKP8"/>
<sequence length="31" mass="3499">MAQGARLTSTLLGLVSIRIQDEYNSNRDNDF</sequence>
<reference evidence="1" key="1">
    <citation type="submission" date="2020-09" db="EMBL/GenBank/DDBJ databases">
        <title>Genome-Enabled Discovery of Anthraquinone Biosynthesis in Senna tora.</title>
        <authorList>
            <person name="Kang S.-H."/>
            <person name="Pandey R.P."/>
            <person name="Lee C.-M."/>
            <person name="Sim J.-S."/>
            <person name="Jeong J.-T."/>
            <person name="Choi B.-S."/>
            <person name="Jung M."/>
            <person name="Ginzburg D."/>
            <person name="Zhao K."/>
            <person name="Won S.Y."/>
            <person name="Oh T.-J."/>
            <person name="Yu Y."/>
            <person name="Kim N.-H."/>
            <person name="Lee O.R."/>
            <person name="Lee T.-H."/>
            <person name="Bashyal P."/>
            <person name="Kim T.-S."/>
            <person name="Lee W.-H."/>
            <person name="Kawkins C."/>
            <person name="Kim C.-K."/>
            <person name="Kim J.S."/>
            <person name="Ahn B.O."/>
            <person name="Rhee S.Y."/>
            <person name="Sohng J.K."/>
        </authorList>
    </citation>
    <scope>NUCLEOTIDE SEQUENCE</scope>
    <source>
        <tissue evidence="1">Leaf</tissue>
    </source>
</reference>
<dbReference type="Proteomes" id="UP000634136">
    <property type="component" value="Unassembled WGS sequence"/>
</dbReference>
<organism evidence="1 2">
    <name type="scientific">Senna tora</name>
    <dbReference type="NCBI Taxonomy" id="362788"/>
    <lineage>
        <taxon>Eukaryota</taxon>
        <taxon>Viridiplantae</taxon>
        <taxon>Streptophyta</taxon>
        <taxon>Embryophyta</taxon>
        <taxon>Tracheophyta</taxon>
        <taxon>Spermatophyta</taxon>
        <taxon>Magnoliopsida</taxon>
        <taxon>eudicotyledons</taxon>
        <taxon>Gunneridae</taxon>
        <taxon>Pentapetalae</taxon>
        <taxon>rosids</taxon>
        <taxon>fabids</taxon>
        <taxon>Fabales</taxon>
        <taxon>Fabaceae</taxon>
        <taxon>Caesalpinioideae</taxon>
        <taxon>Cassia clade</taxon>
        <taxon>Senna</taxon>
    </lineage>
</organism>
<protein>
    <submittedName>
        <fullName evidence="1">Uncharacterized protein</fullName>
    </submittedName>
</protein>
<gene>
    <name evidence="1" type="ORF">G2W53_018029</name>
</gene>
<keyword evidence="2" id="KW-1185">Reference proteome</keyword>